<dbReference type="InterPro" id="IPR007416">
    <property type="entry name" value="YggL_50S_bp"/>
</dbReference>
<proteinExistence type="predicted"/>
<protein>
    <submittedName>
        <fullName evidence="1">YggL family protein</fullName>
    </submittedName>
</protein>
<dbReference type="Proteomes" id="UP001165296">
    <property type="component" value="Unassembled WGS sequence"/>
</dbReference>
<reference evidence="1" key="1">
    <citation type="submission" date="2021-10" db="EMBL/GenBank/DDBJ databases">
        <authorList>
            <person name="Dean J.D."/>
            <person name="Kim M.K."/>
            <person name="Newey C.N."/>
            <person name="Stoker T.S."/>
            <person name="Thompson D.W."/>
            <person name="Grose J.H."/>
        </authorList>
    </citation>
    <scope>NUCLEOTIDE SEQUENCE</scope>
    <source>
        <strain evidence="1">BT178</strain>
    </source>
</reference>
<evidence type="ECO:0000313" key="2">
    <source>
        <dbReference type="Proteomes" id="UP001165296"/>
    </source>
</evidence>
<evidence type="ECO:0000313" key="1">
    <source>
        <dbReference type="EMBL" id="MCB2409490.1"/>
    </source>
</evidence>
<organism evidence="1 2">
    <name type="scientific">Hymenobacter lucidus</name>
    <dbReference type="NCBI Taxonomy" id="2880930"/>
    <lineage>
        <taxon>Bacteria</taxon>
        <taxon>Pseudomonadati</taxon>
        <taxon>Bacteroidota</taxon>
        <taxon>Cytophagia</taxon>
        <taxon>Cytophagales</taxon>
        <taxon>Hymenobacteraceae</taxon>
        <taxon>Hymenobacter</taxon>
    </lineage>
</organism>
<name>A0ABS8ATG5_9BACT</name>
<sequence>MKKRLRKKTYRKEFQEFSWNVSYRLNDDQPNNYLEFSDTLLEQVEDLDLIIGGTLNDFAATPVKRLAEAQAREKRDQLQQWLAARPEVAEATSSELTDAYYGPFRG</sequence>
<dbReference type="RefSeq" id="WP_226177187.1">
    <property type="nucleotide sequence ID" value="NZ_JAJADR010000004.1"/>
</dbReference>
<dbReference type="EMBL" id="JAJADR010000004">
    <property type="protein sequence ID" value="MCB2409490.1"/>
    <property type="molecule type" value="Genomic_DNA"/>
</dbReference>
<keyword evidence="2" id="KW-1185">Reference proteome</keyword>
<comment type="caution">
    <text evidence="1">The sequence shown here is derived from an EMBL/GenBank/DDBJ whole genome shotgun (WGS) entry which is preliminary data.</text>
</comment>
<accession>A0ABS8ATG5</accession>
<dbReference type="Pfam" id="PF04320">
    <property type="entry name" value="YggL_50S_bp"/>
    <property type="match status" value="1"/>
</dbReference>
<gene>
    <name evidence="1" type="ORF">LGH74_15970</name>
</gene>